<evidence type="ECO:0008006" key="4">
    <source>
        <dbReference type="Google" id="ProtNLM"/>
    </source>
</evidence>
<feature type="region of interest" description="Disordered" evidence="1">
    <location>
        <begin position="38"/>
        <end position="62"/>
    </location>
</feature>
<comment type="caution">
    <text evidence="2">The sequence shown here is derived from an EMBL/GenBank/DDBJ whole genome shotgun (WGS) entry which is preliminary data.</text>
</comment>
<sequence>MVKACDIVRSCEVSRAQLSQISADLTIRRPDESVNRLSEKYTRKGVAGGGTQPSSGNSGGTGQSFVDCAVCGRRHIVGRCSAANIMCYACGQNGHYARRRPNPQPRQQSSSSRAPPALSASGPHGRPDQRGTSMQLHLVEGEPENRESVWALEVYVTHKL</sequence>
<protein>
    <recommendedName>
        <fullName evidence="4">CCHC-type domain-containing protein</fullName>
    </recommendedName>
</protein>
<feature type="region of interest" description="Disordered" evidence="1">
    <location>
        <begin position="96"/>
        <end position="135"/>
    </location>
</feature>
<feature type="compositionally biased region" description="Gly residues" evidence="1">
    <location>
        <begin position="46"/>
        <end position="62"/>
    </location>
</feature>
<evidence type="ECO:0000313" key="3">
    <source>
        <dbReference type="Proteomes" id="UP001234178"/>
    </source>
</evidence>
<reference evidence="2 3" key="1">
    <citation type="journal article" date="2023" name="Nucleic Acids Res.">
        <title>The hologenome of Daphnia magna reveals possible DNA methylation and microbiome-mediated evolution of the host genome.</title>
        <authorList>
            <person name="Chaturvedi A."/>
            <person name="Li X."/>
            <person name="Dhandapani V."/>
            <person name="Marshall H."/>
            <person name="Kissane S."/>
            <person name="Cuenca-Cambronero M."/>
            <person name="Asole G."/>
            <person name="Calvet F."/>
            <person name="Ruiz-Romero M."/>
            <person name="Marangio P."/>
            <person name="Guigo R."/>
            <person name="Rago D."/>
            <person name="Mirbahai L."/>
            <person name="Eastwood N."/>
            <person name="Colbourne J.K."/>
            <person name="Zhou J."/>
            <person name="Mallon E."/>
            <person name="Orsini L."/>
        </authorList>
    </citation>
    <scope>NUCLEOTIDE SEQUENCE [LARGE SCALE GENOMIC DNA]</scope>
    <source>
        <strain evidence="2">LRV0_1</strain>
    </source>
</reference>
<dbReference type="Gene3D" id="4.10.60.10">
    <property type="entry name" value="Zinc finger, CCHC-type"/>
    <property type="match status" value="1"/>
</dbReference>
<evidence type="ECO:0000256" key="1">
    <source>
        <dbReference type="SAM" id="MobiDB-lite"/>
    </source>
</evidence>
<name>A0ABR0AIX7_9CRUS</name>
<feature type="compositionally biased region" description="Low complexity" evidence="1">
    <location>
        <begin position="105"/>
        <end position="121"/>
    </location>
</feature>
<proteinExistence type="predicted"/>
<keyword evidence="3" id="KW-1185">Reference proteome</keyword>
<organism evidence="2 3">
    <name type="scientific">Daphnia magna</name>
    <dbReference type="NCBI Taxonomy" id="35525"/>
    <lineage>
        <taxon>Eukaryota</taxon>
        <taxon>Metazoa</taxon>
        <taxon>Ecdysozoa</taxon>
        <taxon>Arthropoda</taxon>
        <taxon>Crustacea</taxon>
        <taxon>Branchiopoda</taxon>
        <taxon>Diplostraca</taxon>
        <taxon>Cladocera</taxon>
        <taxon>Anomopoda</taxon>
        <taxon>Daphniidae</taxon>
        <taxon>Daphnia</taxon>
    </lineage>
</organism>
<dbReference type="EMBL" id="JAOYFB010000037">
    <property type="protein sequence ID" value="KAK4025070.1"/>
    <property type="molecule type" value="Genomic_DNA"/>
</dbReference>
<dbReference type="Proteomes" id="UP001234178">
    <property type="component" value="Unassembled WGS sequence"/>
</dbReference>
<evidence type="ECO:0000313" key="2">
    <source>
        <dbReference type="EMBL" id="KAK4025070.1"/>
    </source>
</evidence>
<gene>
    <name evidence="2" type="ORF">OUZ56_010573</name>
</gene>
<accession>A0ABR0AIX7</accession>